<dbReference type="Pfam" id="PF15404">
    <property type="entry name" value="PH_4"/>
    <property type="match status" value="2"/>
</dbReference>
<feature type="compositionally biased region" description="Pro residues" evidence="1">
    <location>
        <begin position="312"/>
        <end position="321"/>
    </location>
</feature>
<feature type="domain" description="Prospore membrane adapter protein SPO71 PH" evidence="3">
    <location>
        <begin position="1"/>
        <end position="141"/>
    </location>
</feature>
<proteinExistence type="predicted"/>
<reference evidence="4 5" key="1">
    <citation type="journal article" date="2016" name="Mol. Biol. Evol.">
        <title>Comparative Genomics of Early-Diverging Mushroom-Forming Fungi Provides Insights into the Origins of Lignocellulose Decay Capabilities.</title>
        <authorList>
            <person name="Nagy L.G."/>
            <person name="Riley R."/>
            <person name="Tritt A."/>
            <person name="Adam C."/>
            <person name="Daum C."/>
            <person name="Floudas D."/>
            <person name="Sun H."/>
            <person name="Yadav J.S."/>
            <person name="Pangilinan J."/>
            <person name="Larsson K.H."/>
            <person name="Matsuura K."/>
            <person name="Barry K."/>
            <person name="Labutti K."/>
            <person name="Kuo R."/>
            <person name="Ohm R.A."/>
            <person name="Bhattacharya S.S."/>
            <person name="Shirouzu T."/>
            <person name="Yoshinaga Y."/>
            <person name="Martin F.M."/>
            <person name="Grigoriev I.V."/>
            <person name="Hibbett D.S."/>
        </authorList>
    </citation>
    <scope>NUCLEOTIDE SEQUENCE [LARGE SCALE GENOMIC DNA]</scope>
    <source>
        <strain evidence="4 5">CBS 109695</strain>
    </source>
</reference>
<sequence>MLLRASYSRSENLGNSFDEKQNRTTSNLRYEDWSEVMTVWRKDRLEIYEDYSMPLKERLTGHKHLAFLIPLKTKTKLSLYSFVDLTFCLTCPPTPIHTGESSARAIFNRSKEGTNIFVFKLKSRSRTQDWMWALWRELGNELPPYIEVHCPAMDSRVKIDLSSTLTLSDESGASMLSPENIIELCRSAFKNYRDWELIIEREIENGKHLELAWRTETILDWVWLKEDMEEQRRKHAVLWGLAMKQASKSPHLEIRLAEHRQASVSLRDGAKLSEPPAVEGYLDRIKANSQTKAPVYMASHDGDLFSLNPAHANPPSPPGLQPPKETAESLRETEVRRGVQQVINATAVCDVRSILTVRRAFHLAPQSSHSANHPSNGSSPQDDDGDWLGTWAIDATEDDEHDIGGEEGLATSEDKPKLRMHRAFELLLKNGRLIRFEAHSCRLALEWIQRLRDLVVYWKQRHRANAREEMDLSTVTSQRPRLTPHLLVNPEAHVPTPEGSPEMEGSLPALNSLYSWCVLRGCKAVLKGGKLYTRKGLHGHYQNVQMFLVAGQLIRYRITPTSSLHKRQFKPVNLLDAYVTSGYFAALKLPRGQYDPQDPSVPRRYQDGLEADDLEEDMLFMIWYRPHVPVVDDIAPPPDLNASITAPALSAKRKLVVFKTRSKLERDAWCWAINCEIEKLVRAGRQREERLRETGGLVTIDKQ</sequence>
<dbReference type="InterPro" id="IPR039486">
    <property type="entry name" value="Mug56/Spo71_PH"/>
</dbReference>
<evidence type="ECO:0000259" key="2">
    <source>
        <dbReference type="Pfam" id="PF15404"/>
    </source>
</evidence>
<feature type="domain" description="Mug56/Spo71 PH" evidence="2">
    <location>
        <begin position="647"/>
        <end position="677"/>
    </location>
</feature>
<accession>A0A166W9M6</accession>
<dbReference type="OrthoDB" id="5579281at2759"/>
<feature type="region of interest" description="Disordered" evidence="1">
    <location>
        <begin position="365"/>
        <end position="389"/>
    </location>
</feature>
<protein>
    <submittedName>
        <fullName evidence="4">Uncharacterized protein</fullName>
    </submittedName>
</protein>
<name>A0A166W9M6_9AGAM</name>
<evidence type="ECO:0000313" key="4">
    <source>
        <dbReference type="EMBL" id="KZP33530.1"/>
    </source>
</evidence>
<dbReference type="PANTHER" id="PTHR28076:SF1">
    <property type="entry name" value="PROSPORE MEMBRANE ADAPTER PROTEIN SPO71"/>
    <property type="match status" value="1"/>
</dbReference>
<feature type="region of interest" description="Disordered" evidence="1">
    <location>
        <begin position="1"/>
        <end position="21"/>
    </location>
</feature>
<dbReference type="InterPro" id="IPR040345">
    <property type="entry name" value="Mug56/Spo71"/>
</dbReference>
<evidence type="ECO:0000256" key="1">
    <source>
        <dbReference type="SAM" id="MobiDB-lite"/>
    </source>
</evidence>
<dbReference type="STRING" id="436010.A0A166W9M6"/>
<evidence type="ECO:0000259" key="3">
    <source>
        <dbReference type="Pfam" id="PF23207"/>
    </source>
</evidence>
<feature type="domain" description="Mug56/Spo71 PH" evidence="2">
    <location>
        <begin position="529"/>
        <end position="625"/>
    </location>
</feature>
<dbReference type="Proteomes" id="UP000076532">
    <property type="component" value="Unassembled WGS sequence"/>
</dbReference>
<dbReference type="AlphaFoldDB" id="A0A166W9M6"/>
<feature type="compositionally biased region" description="Polar residues" evidence="1">
    <location>
        <begin position="365"/>
        <end position="380"/>
    </location>
</feature>
<evidence type="ECO:0000313" key="5">
    <source>
        <dbReference type="Proteomes" id="UP000076532"/>
    </source>
</evidence>
<dbReference type="EMBL" id="KV417482">
    <property type="protein sequence ID" value="KZP33530.1"/>
    <property type="molecule type" value="Genomic_DNA"/>
</dbReference>
<dbReference type="GO" id="GO:1902657">
    <property type="term" value="P:protein localization to prospore membrane"/>
    <property type="evidence" value="ECO:0007669"/>
    <property type="project" value="InterPro"/>
</dbReference>
<gene>
    <name evidence="4" type="ORF">FIBSPDRAFT_308884</name>
</gene>
<dbReference type="Pfam" id="PF23207">
    <property type="entry name" value="PH_SPO71"/>
    <property type="match status" value="1"/>
</dbReference>
<feature type="region of interest" description="Disordered" evidence="1">
    <location>
        <begin position="304"/>
        <end position="333"/>
    </location>
</feature>
<dbReference type="PANTHER" id="PTHR28076">
    <property type="entry name" value="SPORULATION-SPECIFIC PROTEIN 71"/>
    <property type="match status" value="1"/>
</dbReference>
<keyword evidence="5" id="KW-1185">Reference proteome</keyword>
<organism evidence="4 5">
    <name type="scientific">Athelia psychrophila</name>
    <dbReference type="NCBI Taxonomy" id="1759441"/>
    <lineage>
        <taxon>Eukaryota</taxon>
        <taxon>Fungi</taxon>
        <taxon>Dikarya</taxon>
        <taxon>Basidiomycota</taxon>
        <taxon>Agaricomycotina</taxon>
        <taxon>Agaricomycetes</taxon>
        <taxon>Agaricomycetidae</taxon>
        <taxon>Atheliales</taxon>
        <taxon>Atheliaceae</taxon>
        <taxon>Athelia</taxon>
    </lineage>
</organism>
<dbReference type="InterPro" id="IPR057379">
    <property type="entry name" value="PH_SPO71"/>
</dbReference>